<name>A0A1I0FYU9_9FIRM</name>
<keyword evidence="3" id="KW-1185">Reference proteome</keyword>
<protein>
    <submittedName>
        <fullName evidence="2">Nucleotidyl transferase</fullName>
    </submittedName>
</protein>
<dbReference type="AlphaFoldDB" id="A0A1I0FYU9"/>
<dbReference type="RefSeq" id="WP_092479076.1">
    <property type="nucleotide sequence ID" value="NZ_FOHN01000040.1"/>
</dbReference>
<evidence type="ECO:0000313" key="3">
    <source>
        <dbReference type="Proteomes" id="UP000199800"/>
    </source>
</evidence>
<feature type="domain" description="Nucleotidyl transferase" evidence="1">
    <location>
        <begin position="7"/>
        <end position="135"/>
    </location>
</feature>
<organism evidence="2 3">
    <name type="scientific">[Clostridium] polysaccharolyticum</name>
    <dbReference type="NCBI Taxonomy" id="29364"/>
    <lineage>
        <taxon>Bacteria</taxon>
        <taxon>Bacillati</taxon>
        <taxon>Bacillota</taxon>
        <taxon>Clostridia</taxon>
        <taxon>Lachnospirales</taxon>
        <taxon>Lachnospiraceae</taxon>
    </lineage>
</organism>
<dbReference type="EMBL" id="FOHN01000040">
    <property type="protein sequence ID" value="SET62861.1"/>
    <property type="molecule type" value="Genomic_DNA"/>
</dbReference>
<dbReference type="Proteomes" id="UP000199800">
    <property type="component" value="Unassembled WGS sequence"/>
</dbReference>
<evidence type="ECO:0000313" key="2">
    <source>
        <dbReference type="EMBL" id="SET62861.1"/>
    </source>
</evidence>
<dbReference type="Pfam" id="PF00483">
    <property type="entry name" value="NTP_transferase"/>
    <property type="match status" value="1"/>
</dbReference>
<accession>A0A1I0FYU9</accession>
<dbReference type="GO" id="GO:0016740">
    <property type="term" value="F:transferase activity"/>
    <property type="evidence" value="ECO:0007669"/>
    <property type="project" value="UniProtKB-KW"/>
</dbReference>
<dbReference type="OrthoDB" id="9779926at2"/>
<dbReference type="InterPro" id="IPR005835">
    <property type="entry name" value="NTP_transferase_dom"/>
</dbReference>
<evidence type="ECO:0000259" key="1">
    <source>
        <dbReference type="Pfam" id="PF00483"/>
    </source>
</evidence>
<keyword evidence="2" id="KW-0808">Transferase</keyword>
<dbReference type="SUPFAM" id="SSF53448">
    <property type="entry name" value="Nucleotide-diphospho-sugar transferases"/>
    <property type="match status" value="1"/>
</dbReference>
<sequence length="304" mass="33941">MGNNILVIMAAGMGSRFGGIKQLEPVGPSGEIIMDYSIFDAIKSGYKKVVFIIRKDLEKDFKEVIGDRLAKHIEVEYVFQELDNLPEGFTLPEGRTKPWGTGQAIMSCIGAIDAPFTVINADDYYGKEGFRIINQFLNQPSKSDKKYHFCMAGFSLGNTLSENGTVTRGVCSVNKAGVLEKVTETHEIRQAGDKAIATEDGKDLELSLDCPVSMNMWGFTPDFLDELQGRFVTFLENVKEGDLKAEFLLPQIVDDLIKEGKAEVSVLNTSDKWFGVTYKEDKQVVVDSFRKLVDEGQYPERLFD</sequence>
<proteinExistence type="predicted"/>
<dbReference type="Gene3D" id="3.90.550.10">
    <property type="entry name" value="Spore Coat Polysaccharide Biosynthesis Protein SpsA, Chain A"/>
    <property type="match status" value="1"/>
</dbReference>
<reference evidence="2 3" key="1">
    <citation type="submission" date="2016-10" db="EMBL/GenBank/DDBJ databases">
        <authorList>
            <person name="de Groot N.N."/>
        </authorList>
    </citation>
    <scope>NUCLEOTIDE SEQUENCE [LARGE SCALE GENOMIC DNA]</scope>
    <source>
        <strain evidence="2 3">DSM 1801</strain>
    </source>
</reference>
<dbReference type="STRING" id="29364.SAMN04487772_1409"/>
<gene>
    <name evidence="2" type="ORF">SAMN04487772_1409</name>
</gene>
<dbReference type="InterPro" id="IPR029044">
    <property type="entry name" value="Nucleotide-diphossugar_trans"/>
</dbReference>